<sequence length="111" mass="12492">MAIQQSTVNNLLLSLMLLIIIATLNTVVVDANIVADSSRTRHSTSSFMELIPGTLKIAISRDSRQPHHKHLERHQLKQGEHCGNRICDAEFPYCCFRYLGRDVCAQIEGKC</sequence>
<reference evidence="2" key="1">
    <citation type="journal article" date="2024" name="Proc. Natl. Acad. Sci. U.S.A.">
        <title>Extraordinary preservation of gene collinearity over three hundred million years revealed in homosporous lycophytes.</title>
        <authorList>
            <person name="Li C."/>
            <person name="Wickell D."/>
            <person name="Kuo L.Y."/>
            <person name="Chen X."/>
            <person name="Nie B."/>
            <person name="Liao X."/>
            <person name="Peng D."/>
            <person name="Ji J."/>
            <person name="Jenkins J."/>
            <person name="Williams M."/>
            <person name="Shu S."/>
            <person name="Plott C."/>
            <person name="Barry K."/>
            <person name="Rajasekar S."/>
            <person name="Grimwood J."/>
            <person name="Han X."/>
            <person name="Sun S."/>
            <person name="Hou Z."/>
            <person name="He W."/>
            <person name="Dai G."/>
            <person name="Sun C."/>
            <person name="Schmutz J."/>
            <person name="Leebens-Mack J.H."/>
            <person name="Li F.W."/>
            <person name="Wang L."/>
        </authorList>
    </citation>
    <scope>NUCLEOTIDE SEQUENCE [LARGE SCALE GENOMIC DNA]</scope>
    <source>
        <strain evidence="2">cv. PW_Plant_1</strain>
    </source>
</reference>
<gene>
    <name evidence="1" type="ORF">O6H91_23G039500</name>
</gene>
<evidence type="ECO:0000313" key="1">
    <source>
        <dbReference type="EMBL" id="KAJ7514332.1"/>
    </source>
</evidence>
<dbReference type="EMBL" id="CM055114">
    <property type="protein sequence ID" value="KAJ7514332.1"/>
    <property type="molecule type" value="Genomic_DNA"/>
</dbReference>
<evidence type="ECO:0000313" key="2">
    <source>
        <dbReference type="Proteomes" id="UP001162992"/>
    </source>
</evidence>
<organism evidence="1 2">
    <name type="scientific">Diphasiastrum complanatum</name>
    <name type="common">Issler's clubmoss</name>
    <name type="synonym">Lycopodium complanatum</name>
    <dbReference type="NCBI Taxonomy" id="34168"/>
    <lineage>
        <taxon>Eukaryota</taxon>
        <taxon>Viridiplantae</taxon>
        <taxon>Streptophyta</taxon>
        <taxon>Embryophyta</taxon>
        <taxon>Tracheophyta</taxon>
        <taxon>Lycopodiopsida</taxon>
        <taxon>Lycopodiales</taxon>
        <taxon>Lycopodiaceae</taxon>
        <taxon>Lycopodioideae</taxon>
        <taxon>Diphasiastrum</taxon>
    </lineage>
</organism>
<proteinExistence type="predicted"/>
<keyword evidence="2" id="KW-1185">Reference proteome</keyword>
<protein>
    <submittedName>
        <fullName evidence="1">Uncharacterized protein</fullName>
    </submittedName>
</protein>
<dbReference type="Proteomes" id="UP001162992">
    <property type="component" value="Chromosome 23"/>
</dbReference>
<name>A0ACC2A9T8_DIPCM</name>
<accession>A0ACC2A9T8</accession>
<comment type="caution">
    <text evidence="1">The sequence shown here is derived from an EMBL/GenBank/DDBJ whole genome shotgun (WGS) entry which is preliminary data.</text>
</comment>